<organism evidence="2 3">
    <name type="scientific">Grus japonensis</name>
    <name type="common">Japanese crane</name>
    <name type="synonym">Red-crowned crane</name>
    <dbReference type="NCBI Taxonomy" id="30415"/>
    <lineage>
        <taxon>Eukaryota</taxon>
        <taxon>Metazoa</taxon>
        <taxon>Chordata</taxon>
        <taxon>Craniata</taxon>
        <taxon>Vertebrata</taxon>
        <taxon>Euteleostomi</taxon>
        <taxon>Archelosauria</taxon>
        <taxon>Archosauria</taxon>
        <taxon>Dinosauria</taxon>
        <taxon>Saurischia</taxon>
        <taxon>Theropoda</taxon>
        <taxon>Coelurosauria</taxon>
        <taxon>Aves</taxon>
        <taxon>Neognathae</taxon>
        <taxon>Neoaves</taxon>
        <taxon>Gruiformes</taxon>
        <taxon>Gruidae</taxon>
        <taxon>Grus</taxon>
    </lineage>
</organism>
<sequence length="223" mass="25814">MERGIQYLWELAVQEMVYYDLDNAQLPTDPDKVQRTRPTWRKFVRSTPSSYTNSLAVMDWKSKEAPTVDEVAGRLRQYEESLSSSLVSAVEKLSWDFQQFREDMSYSPPVWTSISAIRSKCSSAQERRYRGYTPRCALWFYLRDLGEDMRKWDGKNASTLEAQVRELQGKTITKGDSSRKNTAPVSSEQSPRASGRPHRTYDPLEGTSKSFLQEMSSEYDEQD</sequence>
<feature type="compositionally biased region" description="Polar residues" evidence="1">
    <location>
        <begin position="170"/>
        <end position="192"/>
    </location>
</feature>
<keyword evidence="3" id="KW-1185">Reference proteome</keyword>
<protein>
    <submittedName>
        <fullName evidence="2">Uncharacterized protein</fullName>
    </submittedName>
</protein>
<evidence type="ECO:0000313" key="2">
    <source>
        <dbReference type="EMBL" id="GAB0209789.1"/>
    </source>
</evidence>
<accession>A0ABC9YI99</accession>
<evidence type="ECO:0000256" key="1">
    <source>
        <dbReference type="SAM" id="MobiDB-lite"/>
    </source>
</evidence>
<name>A0ABC9YI99_GRUJA</name>
<dbReference type="AlphaFoldDB" id="A0ABC9YI99"/>
<feature type="region of interest" description="Disordered" evidence="1">
    <location>
        <begin position="167"/>
        <end position="223"/>
    </location>
</feature>
<dbReference type="Proteomes" id="UP001623348">
    <property type="component" value="Unassembled WGS sequence"/>
</dbReference>
<gene>
    <name evidence="2" type="ORF">GRJ2_003444600</name>
</gene>
<feature type="compositionally biased region" description="Polar residues" evidence="1">
    <location>
        <begin position="207"/>
        <end position="216"/>
    </location>
</feature>
<comment type="caution">
    <text evidence="2">The sequence shown here is derived from an EMBL/GenBank/DDBJ whole genome shotgun (WGS) entry which is preliminary data.</text>
</comment>
<dbReference type="EMBL" id="BAAFJT010000318">
    <property type="protein sequence ID" value="GAB0209789.1"/>
    <property type="molecule type" value="Genomic_DNA"/>
</dbReference>
<proteinExistence type="predicted"/>
<evidence type="ECO:0000313" key="3">
    <source>
        <dbReference type="Proteomes" id="UP001623348"/>
    </source>
</evidence>
<reference evidence="2 3" key="1">
    <citation type="submission" date="2024-06" db="EMBL/GenBank/DDBJ databases">
        <title>The draft genome of Grus japonensis, version 3.</title>
        <authorList>
            <person name="Nabeshima K."/>
            <person name="Suzuki S."/>
            <person name="Onuma M."/>
        </authorList>
    </citation>
    <scope>NUCLEOTIDE SEQUENCE [LARGE SCALE GENOMIC DNA]</scope>
    <source>
        <strain evidence="2 3">451A</strain>
    </source>
</reference>